<sequence length="79" mass="8363">MGAWPALFPRYAGNELGDPDRMARAIIGAVDADEPPRRLLLGGDAPGIAISSEEGHLAEARKWAEVSRSTDHPTDPATA</sequence>
<keyword evidence="2" id="KW-1185">Reference proteome</keyword>
<proteinExistence type="predicted"/>
<evidence type="ECO:0000313" key="2">
    <source>
        <dbReference type="Proteomes" id="UP001597058"/>
    </source>
</evidence>
<name>A0ABW3XFJ0_9ACTN</name>
<protein>
    <submittedName>
        <fullName evidence="1">Uncharacterized protein</fullName>
    </submittedName>
</protein>
<comment type="caution">
    <text evidence="1">The sequence shown here is derived from an EMBL/GenBank/DDBJ whole genome shotgun (WGS) entry which is preliminary data.</text>
</comment>
<organism evidence="1 2">
    <name type="scientific">Streptomyces kaempferi</name>
    <dbReference type="NCBI Taxonomy" id="333725"/>
    <lineage>
        <taxon>Bacteria</taxon>
        <taxon>Bacillati</taxon>
        <taxon>Actinomycetota</taxon>
        <taxon>Actinomycetes</taxon>
        <taxon>Kitasatosporales</taxon>
        <taxon>Streptomycetaceae</taxon>
        <taxon>Streptomyces</taxon>
    </lineage>
</organism>
<dbReference type="Proteomes" id="UP001597058">
    <property type="component" value="Unassembled WGS sequence"/>
</dbReference>
<reference evidence="2" key="1">
    <citation type="journal article" date="2019" name="Int. J. Syst. Evol. Microbiol.">
        <title>The Global Catalogue of Microorganisms (GCM) 10K type strain sequencing project: providing services to taxonomists for standard genome sequencing and annotation.</title>
        <authorList>
            <consortium name="The Broad Institute Genomics Platform"/>
            <consortium name="The Broad Institute Genome Sequencing Center for Infectious Disease"/>
            <person name="Wu L."/>
            <person name="Ma J."/>
        </authorList>
    </citation>
    <scope>NUCLEOTIDE SEQUENCE [LARGE SCALE GENOMIC DNA]</scope>
    <source>
        <strain evidence="2">CGMCC 4.7020</strain>
    </source>
</reference>
<dbReference type="EMBL" id="JBHTMM010000025">
    <property type="protein sequence ID" value="MFD1308286.1"/>
    <property type="molecule type" value="Genomic_DNA"/>
</dbReference>
<gene>
    <name evidence="1" type="ORF">ACFQ5X_20795</name>
</gene>
<accession>A0ABW3XFJ0</accession>
<dbReference type="RefSeq" id="WP_381328476.1">
    <property type="nucleotide sequence ID" value="NZ_JBHTMM010000025.1"/>
</dbReference>
<evidence type="ECO:0000313" key="1">
    <source>
        <dbReference type="EMBL" id="MFD1308286.1"/>
    </source>
</evidence>